<proteinExistence type="predicted"/>
<dbReference type="OrthoDB" id="1493937at2"/>
<dbReference type="Gene3D" id="3.40.50.2000">
    <property type="entry name" value="Glycogen Phosphorylase B"/>
    <property type="match status" value="1"/>
</dbReference>
<evidence type="ECO:0000313" key="4">
    <source>
        <dbReference type="Proteomes" id="UP000509327"/>
    </source>
</evidence>
<keyword evidence="4" id="KW-1185">Reference proteome</keyword>
<organism evidence="1 3">
    <name type="scientific">Paenibacillus barcinonensis</name>
    <dbReference type="NCBI Taxonomy" id="198119"/>
    <lineage>
        <taxon>Bacteria</taxon>
        <taxon>Bacillati</taxon>
        <taxon>Bacillota</taxon>
        <taxon>Bacilli</taxon>
        <taxon>Bacillales</taxon>
        <taxon>Paenibacillaceae</taxon>
        <taxon>Paenibacillus</taxon>
    </lineage>
</organism>
<accession>A0A2V4VFV7</accession>
<gene>
    <name evidence="1" type="ORF">DFQ00_11255</name>
    <name evidence="2" type="ORF">HUB98_21090</name>
</gene>
<evidence type="ECO:0000313" key="3">
    <source>
        <dbReference type="Proteomes" id="UP000247790"/>
    </source>
</evidence>
<dbReference type="EMBL" id="QJSW01000012">
    <property type="protein sequence ID" value="PYE47606.1"/>
    <property type="molecule type" value="Genomic_DNA"/>
</dbReference>
<dbReference type="AlphaFoldDB" id="A0A2V4VFV7"/>
<reference evidence="2 4" key="2">
    <citation type="submission" date="2020-06" db="EMBL/GenBank/DDBJ databases">
        <title>Complete genome of Paenibacillus barcinonensis KACC11450.</title>
        <authorList>
            <person name="Kim M."/>
            <person name="Park Y.-J."/>
            <person name="Shin J.-H."/>
        </authorList>
    </citation>
    <scope>NUCLEOTIDE SEQUENCE [LARGE SCALE GENOMIC DNA]</scope>
    <source>
        <strain evidence="2 4">KACC11450</strain>
    </source>
</reference>
<name>A0A2V4VFV7_PAEBA</name>
<protein>
    <submittedName>
        <fullName evidence="2">UDP-glucuronosyltransferase</fullName>
    </submittedName>
</protein>
<evidence type="ECO:0000313" key="2">
    <source>
        <dbReference type="EMBL" id="QKS58482.1"/>
    </source>
</evidence>
<dbReference type="Proteomes" id="UP000247790">
    <property type="component" value="Unassembled WGS sequence"/>
</dbReference>
<dbReference type="RefSeq" id="WP_110897952.1">
    <property type="nucleotide sequence ID" value="NZ_CP054614.1"/>
</dbReference>
<dbReference type="Proteomes" id="UP000509327">
    <property type="component" value="Chromosome"/>
</dbReference>
<evidence type="ECO:0000313" key="1">
    <source>
        <dbReference type="EMBL" id="PYE47606.1"/>
    </source>
</evidence>
<reference evidence="1 3" key="1">
    <citation type="submission" date="2018-06" db="EMBL/GenBank/DDBJ databases">
        <title>Genomic Encyclopedia of Type Strains, Phase III (KMG-III): the genomes of soil and plant-associated and newly described type strains.</title>
        <authorList>
            <person name="Whitman W."/>
        </authorList>
    </citation>
    <scope>NUCLEOTIDE SEQUENCE [LARGE SCALE GENOMIC DNA]</scope>
    <source>
        <strain evidence="1 3">CECT 7022</strain>
    </source>
</reference>
<sequence>MGKRKVTILCSGFGLGFYIPGLLAASDFGRRDIATEVLVFESYLEHDKREHIADSRTAYHNNFAIANFSARMPMDIRGSIDYAQVELLLEAWKAEERYEFISLSGHWVYILDLYREKMLPNPIHVDLLYVDSDLAPSWKSLKKFHPRYDEHYYNACLYDTDKRAIRCEIPVLSGTPLPFESRKRRLVVHGGGWGMGTYQSTIPELAGHNYGLDIVAYDWKEAKPDPDHRYWMNDPGWCSWVKSVNGLHEFPPYIEIAGENTNSYAAEADHHWLFDVASEAMAIVAKPGAGTLIDSLASETPLILLEPFGSHELSNLELWESLGFGIRYEKWREMDFSVDILKEMHQAIKNRPGERMNYVDHYCSRVALTKR</sequence>
<dbReference type="EMBL" id="CP054614">
    <property type="protein sequence ID" value="QKS58482.1"/>
    <property type="molecule type" value="Genomic_DNA"/>
</dbReference>